<reference evidence="4 5" key="2">
    <citation type="submission" date="2020-09" db="EMBL/GenBank/DDBJ databases">
        <authorList>
            <person name="Chen F.-J."/>
            <person name="Lee Y.-T."/>
        </authorList>
    </citation>
    <scope>NUCLEOTIDE SEQUENCE [LARGE SCALE GENOMIC DNA]</scope>
    <source>
        <strain evidence="3 4">AS39</strain>
        <strain evidence="2 5">AS73</strain>
    </source>
</reference>
<dbReference type="REBASE" id="443967">
    <property type="entry name" value="AseAS39McrBC2P"/>
</dbReference>
<dbReference type="Proteomes" id="UP000516666">
    <property type="component" value="Chromosome"/>
</dbReference>
<dbReference type="InterPro" id="IPR027417">
    <property type="entry name" value="P-loop_NTPase"/>
</dbReference>
<dbReference type="SUPFAM" id="SSF52540">
    <property type="entry name" value="P-loop containing nucleoside triphosphate hydrolases"/>
    <property type="match status" value="1"/>
</dbReference>
<dbReference type="InterPro" id="IPR052934">
    <property type="entry name" value="Methyl-DNA_Rec/Restrict_Enz"/>
</dbReference>
<evidence type="ECO:0000313" key="2">
    <source>
        <dbReference type="EMBL" id="QNX06498.1"/>
    </source>
</evidence>
<dbReference type="GO" id="GO:0016887">
    <property type="term" value="F:ATP hydrolysis activity"/>
    <property type="evidence" value="ECO:0007669"/>
    <property type="project" value="InterPro"/>
</dbReference>
<dbReference type="PANTHER" id="PTHR37291">
    <property type="entry name" value="5-METHYLCYTOSINE-SPECIFIC RESTRICTION ENZYME B"/>
    <property type="match status" value="1"/>
</dbReference>
<evidence type="ECO:0000313" key="3">
    <source>
        <dbReference type="EMBL" id="QNX71362.1"/>
    </source>
</evidence>
<organism evidence="3 4">
    <name type="scientific">Acinetobacter seifertii</name>
    <dbReference type="NCBI Taxonomy" id="1530123"/>
    <lineage>
        <taxon>Bacteria</taxon>
        <taxon>Pseudomonadati</taxon>
        <taxon>Pseudomonadota</taxon>
        <taxon>Gammaproteobacteria</taxon>
        <taxon>Moraxellales</taxon>
        <taxon>Moraxellaceae</taxon>
        <taxon>Acinetobacter</taxon>
        <taxon>Acinetobacter calcoaceticus/baumannii complex</taxon>
    </lineage>
</organism>
<accession>A0A7H2V4S9</accession>
<protein>
    <submittedName>
        <fullName evidence="3">AAA family ATPase</fullName>
    </submittedName>
</protein>
<evidence type="ECO:0000313" key="5">
    <source>
        <dbReference type="Proteomes" id="UP000516862"/>
    </source>
</evidence>
<dbReference type="Pfam" id="PF07728">
    <property type="entry name" value="AAA_5"/>
    <property type="match status" value="1"/>
</dbReference>
<dbReference type="PANTHER" id="PTHR37291:SF1">
    <property type="entry name" value="TYPE IV METHYL-DIRECTED RESTRICTION ENZYME ECOKMCRB SUBUNIT"/>
    <property type="match status" value="1"/>
</dbReference>
<dbReference type="GO" id="GO:0005524">
    <property type="term" value="F:ATP binding"/>
    <property type="evidence" value="ECO:0007669"/>
    <property type="project" value="InterPro"/>
</dbReference>
<name>A0A7H2V4S9_9GAMM</name>
<dbReference type="EMBL" id="CP061646">
    <property type="protein sequence ID" value="QNX71362.1"/>
    <property type="molecule type" value="Genomic_DNA"/>
</dbReference>
<dbReference type="REBASE" id="444062">
    <property type="entry name" value="AseAS73McrBCP"/>
</dbReference>
<dbReference type="EMBL" id="CP061561">
    <property type="protein sequence ID" value="QNX06498.1"/>
    <property type="molecule type" value="Genomic_DNA"/>
</dbReference>
<gene>
    <name evidence="3" type="ORF">IC776_12930</name>
    <name evidence="2" type="ORF">IC796_06250</name>
</gene>
<dbReference type="RefSeq" id="WP_151684473.1">
    <property type="nucleotide sequence ID" value="NZ_BKEE01000016.1"/>
</dbReference>
<proteinExistence type="predicted"/>
<feature type="domain" description="ATPase dynein-related AAA" evidence="1">
    <location>
        <begin position="738"/>
        <end position="832"/>
    </location>
</feature>
<reference evidence="3" key="3">
    <citation type="submission" date="2021-03" db="EMBL/GenBank/DDBJ databases">
        <title>Clinical and molecular characterization of Acinetobacter seifertii in Taiwan.</title>
        <authorList>
            <person name="Li L.-H."/>
            <person name="Yang Y.-S."/>
            <person name="Sun J.-R."/>
            <person name="Huang T.-W."/>
            <person name="Huang W.-C."/>
            <person name="Wang Y.-C."/>
            <person name="Kuo T.-H."/>
            <person name="Kuo S.-C."/>
            <person name="Chen T.-L."/>
        </authorList>
    </citation>
    <scope>NUCLEOTIDE SEQUENCE</scope>
    <source>
        <strain evidence="3">AS39</strain>
        <strain evidence="2 5">AS73</strain>
    </source>
</reference>
<evidence type="ECO:0000313" key="4">
    <source>
        <dbReference type="Proteomes" id="UP000516666"/>
    </source>
</evidence>
<sequence length="975" mass="112220">MNTAIIKQWFNDYIEFGDGKGWRKDYENTFNKVQEIKQKLNNGYKLSAQNDFDFLSELLKNDANGVASKGQSNLANEVFDKIIQDVEFLNVVEKLIQQPNEETYKALNSYGGQLLTQLGSTQRPLLFNRACASCTLDVSTIVDRNKFHQFVEYVTTQQIIDFPQEIREKNWYVKNVYLVQKIREILKVELESGQTDIFWLNMFLWDIYAEKVATNFNAKNAVDYLNERYPNTYTSTKHIAAFKTSQGRELALDPKAKTPVIFCDAEPPIELKLPIKEAYLEADTRNHHLSTHAKSLMLGNKAYSIIVGTLDDLEKLCDWYEQSDDQTTALEKKVQQFLTLWPIEGLKNLSIQDYHQAQNKDCFIAQIDSFDPTQGNPTFANYFDIWEPISLGKDDKYHNEKPYSWHKRLGNDAGLAFETLKQEILDIVDAVQRRDLNAIDQIQFPKGLKWMIAFLYQDFNDPCIIPIVSKVNSKRIGYDHLYPKLPLPEFLPILLEDRGEKAFFPYVEKLFAMVRKAYLDNKQNKQQIEELMEEVMAQQPLNRILFGAAGTGKTYNTINHALAILEDKDLTEIEKLEKQLGGRTSLKDLFDKYKNEGRIKFVTFHQSFSYEDFIEGIRAETDGSGQLRYEVKPGVFKEVCEDAQAEIDANQNNVLVPIEASINSAIDNLIAQAKTAEKKFYTKRGAEIKVSSNSAGTLFALTSSGSNIPLSFRHIRNYLKTQNEMIVDQKSYEWAIAKSLRSEVQYSDTNEKVKPYVLIIDEINRGNISRIFGELITLIEDSKRQGTDEELSVTLPYSKEEFSVPSNVYIIGTMNSSDRSLTGLDIALRRRFTFIEMPPKPELLNDLEVEGLNIGELLKVINQRIEVLLDRDHCIGHANFMSLKKQQNREHLVAIFKQKIIPQLQEYFFDDWAKINLVFFNNGMVVEDKNINTAGLFPPNTEQDMHYSEQKKIWKINDEAFKSIDAFISILGSKV</sequence>
<dbReference type="Gene3D" id="3.40.50.300">
    <property type="entry name" value="P-loop containing nucleotide triphosphate hydrolases"/>
    <property type="match status" value="1"/>
</dbReference>
<evidence type="ECO:0000259" key="1">
    <source>
        <dbReference type="Pfam" id="PF07728"/>
    </source>
</evidence>
<dbReference type="InterPro" id="IPR011704">
    <property type="entry name" value="ATPase_dyneun-rel_AAA"/>
</dbReference>
<dbReference type="AlphaFoldDB" id="A0A7H2V4S9"/>
<dbReference type="Proteomes" id="UP000516862">
    <property type="component" value="Chromosome"/>
</dbReference>
<reference evidence="4" key="1">
    <citation type="submission" date="2020-09" db="EMBL/GenBank/DDBJ databases">
        <title>Clinical and molecular characterization of Acinetobacter seifertii in Taiwan.</title>
        <authorList>
            <person name="Li L.-H."/>
            <person name="Yang Y.-S."/>
            <person name="Sun J.-R."/>
            <person name="Huang T.-W."/>
            <person name="Huang W.-C."/>
            <person name="Wang Y.-C."/>
            <person name="Kuo T.-H."/>
            <person name="Kuo S.-C."/>
            <person name="Chen T.-L."/>
        </authorList>
    </citation>
    <scope>NUCLEOTIDE SEQUENCE [LARGE SCALE GENOMIC DNA]</scope>
    <source>
        <strain evidence="4">AS39</strain>
    </source>
</reference>